<dbReference type="Proteomes" id="UP000580797">
    <property type="component" value="Unassembled WGS sequence"/>
</dbReference>
<sequence length="226" mass="25901">MAPEAEPALIANPQKVVRITRTIDPLAYSRVGAVEARKAKQGNRFDVPGGGVLYAATLDATCIHEVCSRFRPSAFYRSLNISLDEQEGFSNELPEDWRLNRRFYDLEISTDLPFVDIRHPKTWKWLDERLPGVLFQRKLDHFDAEHVYSSDRSLTRQLAGEIYTATDAKGPRFAGIRYISRLNNGECWAIFEHKEYVNVSEAGVRSIEVNHQDLVAWSEMWSVTIK</sequence>
<dbReference type="Pfam" id="PF08808">
    <property type="entry name" value="RES"/>
    <property type="match status" value="1"/>
</dbReference>
<evidence type="ECO:0000313" key="2">
    <source>
        <dbReference type="EMBL" id="MBB5512899.1"/>
    </source>
</evidence>
<dbReference type="AlphaFoldDB" id="A0A7W8X1K7"/>
<gene>
    <name evidence="2" type="ORF">HD598_001586</name>
</gene>
<dbReference type="InterPro" id="IPR014914">
    <property type="entry name" value="RES_dom"/>
</dbReference>
<organism evidence="2 3">
    <name type="scientific">Neomicrococcus aestuarii</name>
    <dbReference type="NCBI Taxonomy" id="556325"/>
    <lineage>
        <taxon>Bacteria</taxon>
        <taxon>Bacillati</taxon>
        <taxon>Actinomycetota</taxon>
        <taxon>Actinomycetes</taxon>
        <taxon>Micrococcales</taxon>
        <taxon>Micrococcaceae</taxon>
        <taxon>Neomicrococcus</taxon>
    </lineage>
</organism>
<dbReference type="EMBL" id="JACHDR010000001">
    <property type="protein sequence ID" value="MBB5512899.1"/>
    <property type="molecule type" value="Genomic_DNA"/>
</dbReference>
<comment type="caution">
    <text evidence="2">The sequence shown here is derived from an EMBL/GenBank/DDBJ whole genome shotgun (WGS) entry which is preliminary data.</text>
</comment>
<proteinExistence type="predicted"/>
<name>A0A7W8X1K7_9MICC</name>
<evidence type="ECO:0000259" key="1">
    <source>
        <dbReference type="Pfam" id="PF08808"/>
    </source>
</evidence>
<accession>A0A7W8X1K7</accession>
<protein>
    <recommendedName>
        <fullName evidence="1">RES domain-containing protein</fullName>
    </recommendedName>
</protein>
<evidence type="ECO:0000313" key="3">
    <source>
        <dbReference type="Proteomes" id="UP000580797"/>
    </source>
</evidence>
<feature type="domain" description="RES" evidence="1">
    <location>
        <begin position="36"/>
        <end position="199"/>
    </location>
</feature>
<dbReference type="RefSeq" id="WP_183665011.1">
    <property type="nucleotide sequence ID" value="NZ_BAAARH010000021.1"/>
</dbReference>
<reference evidence="2 3" key="1">
    <citation type="submission" date="2020-08" db="EMBL/GenBank/DDBJ databases">
        <title>Sequencing the genomes of 1000 actinobacteria strains.</title>
        <authorList>
            <person name="Klenk H.-P."/>
        </authorList>
    </citation>
    <scope>NUCLEOTIDE SEQUENCE [LARGE SCALE GENOMIC DNA]</scope>
    <source>
        <strain evidence="2 3">DSM 105783</strain>
    </source>
</reference>